<sequence>MSNELEAIFVATAFLGAVVLRSGDTSDRWWAGMLKFVATYLVVYAFMYLAVMVI</sequence>
<organism evidence="2 3">
    <name type="scientific">Mycobacterium phage TChen</name>
    <dbReference type="NCBI Taxonomy" id="2163598"/>
    <lineage>
        <taxon>Viruses</taxon>
        <taxon>Duplodnaviria</taxon>
        <taxon>Heunggongvirae</taxon>
        <taxon>Uroviricota</taxon>
        <taxon>Caudoviricetes</taxon>
        <taxon>Gracegardnervirinae</taxon>
        <taxon>Thetabobvirus</taxon>
        <taxon>Thetabobvirus tchen</taxon>
        <taxon>Mycobacterium virus TChen</taxon>
    </lineage>
</organism>
<evidence type="ECO:0000313" key="3">
    <source>
        <dbReference type="Proteomes" id="UP000246238"/>
    </source>
</evidence>
<reference evidence="3" key="1">
    <citation type="submission" date="2018-03" db="EMBL/GenBank/DDBJ databases">
        <authorList>
            <person name="Keele B.F."/>
        </authorList>
    </citation>
    <scope>NUCLEOTIDE SEQUENCE [LARGE SCALE GENOMIC DNA]</scope>
</reference>
<keyword evidence="3" id="KW-1185">Reference proteome</keyword>
<feature type="transmembrane region" description="Helical" evidence="1">
    <location>
        <begin position="32"/>
        <end position="51"/>
    </location>
</feature>
<name>A0A2S1PD28_9CAUD</name>
<keyword evidence="1" id="KW-1133">Transmembrane helix</keyword>
<dbReference type="RefSeq" id="YP_009837994.1">
    <property type="nucleotide sequence ID" value="NC_048705.1"/>
</dbReference>
<evidence type="ECO:0000256" key="1">
    <source>
        <dbReference type="SAM" id="Phobius"/>
    </source>
</evidence>
<keyword evidence="1" id="KW-0812">Transmembrane</keyword>
<dbReference type="GeneID" id="55608255"/>
<gene>
    <name evidence="2" type="primary">38</name>
    <name evidence="2" type="ORF">SEA_TCHEN_38</name>
</gene>
<accession>A0A2S1PD28</accession>
<protein>
    <submittedName>
        <fullName evidence="2">Uncharacterized protein</fullName>
    </submittedName>
</protein>
<dbReference type="KEGG" id="vg:55608255"/>
<dbReference type="Proteomes" id="UP000246238">
    <property type="component" value="Segment"/>
</dbReference>
<evidence type="ECO:0000313" key="2">
    <source>
        <dbReference type="EMBL" id="AWH14438.1"/>
    </source>
</evidence>
<keyword evidence="1" id="KW-0472">Membrane</keyword>
<proteinExistence type="predicted"/>
<dbReference type="EMBL" id="MH077585">
    <property type="protein sequence ID" value="AWH14438.1"/>
    <property type="molecule type" value="Genomic_DNA"/>
</dbReference>